<dbReference type="PANTHER" id="PTHR30176">
    <property type="entry name" value="FERREDOXIN-TYPE PROTEIN NAPH"/>
    <property type="match status" value="1"/>
</dbReference>
<feature type="transmembrane region" description="Helical" evidence="7">
    <location>
        <begin position="282"/>
        <end position="301"/>
    </location>
</feature>
<evidence type="ECO:0000256" key="1">
    <source>
        <dbReference type="ARBA" id="ARBA00022448"/>
    </source>
</evidence>
<reference evidence="9 10" key="1">
    <citation type="submission" date="2015-07" db="EMBL/GenBank/DDBJ databases">
        <title>Isolation and Genomic Characterization of a Novel Halophilic Metal-Reducing Deltaproteobacterium from the Deep Subsurface.</title>
        <authorList>
            <person name="Badalamenti J.P."/>
            <person name="Summers Z.M."/>
            <person name="Gralnick J.A."/>
            <person name="Bond D.R."/>
        </authorList>
    </citation>
    <scope>NUCLEOTIDE SEQUENCE [LARGE SCALE GENOMIC DNA]</scope>
    <source>
        <strain evidence="9 10">WTL</strain>
    </source>
</reference>
<keyword evidence="4" id="KW-0249">Electron transport</keyword>
<name>A0A0M3QFZ2_9BACT</name>
<dbReference type="EMBL" id="CP010802">
    <property type="protein sequence ID" value="ALC17079.1"/>
    <property type="molecule type" value="Genomic_DNA"/>
</dbReference>
<feature type="transmembrane region" description="Helical" evidence="7">
    <location>
        <begin position="122"/>
        <end position="142"/>
    </location>
</feature>
<sequence length="419" mass="46006">MTPIRPHLLGPWRLAFQWGATLALLLIPFVRFDGESLLRLDIATLTLHAGGATFRIQELYLFLLLGLALVLFFLLLTLVLGRAWCGWACPQTSLTDLAEGFARLIGARVAGGRIEAAPWQQAALHLFYGALALLVAANLIWYFISPYDFFPALLGGALPRGAWVTLLAVAAFVYFDLALVRRLMCREFCPYGRFQTVLVDPGTLTLRFHPDEAARCISCGACARSCPTGIDIRNGYQIECINCGRCLDACRIVMARRGEPGIIRYTFGLENRGLRALINPRLALVSLLFFSLSIALTAAVLQRPAASLALARNAGAASRLLDDKTQASFFTGYVANRLQTPQTLSLRASSPEGEPFRLRGPVREVVLTAGERRRFDFVLLTPVPEGESPQKILFFLDNSSGRPLARAHAFITAVKDSPP</sequence>
<evidence type="ECO:0000256" key="4">
    <source>
        <dbReference type="ARBA" id="ARBA00022982"/>
    </source>
</evidence>
<keyword evidence="7" id="KW-1133">Transmembrane helix</keyword>
<dbReference type="AlphaFoldDB" id="A0A0M3QFZ2"/>
<organism evidence="9 10">
    <name type="scientific">Desulfuromonas soudanensis</name>
    <dbReference type="NCBI Taxonomy" id="1603606"/>
    <lineage>
        <taxon>Bacteria</taxon>
        <taxon>Pseudomonadati</taxon>
        <taxon>Thermodesulfobacteriota</taxon>
        <taxon>Desulfuromonadia</taxon>
        <taxon>Desulfuromonadales</taxon>
        <taxon>Desulfuromonadaceae</taxon>
        <taxon>Desulfuromonas</taxon>
    </lineage>
</organism>
<dbReference type="PATRIC" id="fig|1603606.3.peg.2506"/>
<evidence type="ECO:0000256" key="3">
    <source>
        <dbReference type="ARBA" id="ARBA00022723"/>
    </source>
</evidence>
<feature type="transmembrane region" description="Helical" evidence="7">
    <location>
        <begin position="162"/>
        <end position="180"/>
    </location>
</feature>
<dbReference type="OrthoDB" id="9811700at2"/>
<feature type="transmembrane region" description="Helical" evidence="7">
    <location>
        <begin position="59"/>
        <end position="80"/>
    </location>
</feature>
<feature type="transmembrane region" description="Helical" evidence="7">
    <location>
        <begin position="12"/>
        <end position="30"/>
    </location>
</feature>
<dbReference type="SUPFAM" id="SSF54862">
    <property type="entry name" value="4Fe-4S ferredoxins"/>
    <property type="match status" value="1"/>
</dbReference>
<evidence type="ECO:0000259" key="8">
    <source>
        <dbReference type="PROSITE" id="PS51379"/>
    </source>
</evidence>
<proteinExistence type="predicted"/>
<evidence type="ECO:0000256" key="2">
    <source>
        <dbReference type="ARBA" id="ARBA00022485"/>
    </source>
</evidence>
<keyword evidence="2" id="KW-0004">4Fe-4S</keyword>
<dbReference type="InterPro" id="IPR051684">
    <property type="entry name" value="Electron_Trans/Redox"/>
</dbReference>
<evidence type="ECO:0000256" key="5">
    <source>
        <dbReference type="ARBA" id="ARBA00023004"/>
    </source>
</evidence>
<feature type="domain" description="4Fe-4S ferredoxin-type" evidence="8">
    <location>
        <begin position="206"/>
        <end position="235"/>
    </location>
</feature>
<evidence type="ECO:0000313" key="9">
    <source>
        <dbReference type="EMBL" id="ALC17079.1"/>
    </source>
</evidence>
<keyword evidence="3" id="KW-0479">Metal-binding</keyword>
<dbReference type="PANTHER" id="PTHR30176:SF3">
    <property type="entry name" value="FERREDOXIN-TYPE PROTEIN NAPH"/>
    <property type="match status" value="1"/>
</dbReference>
<dbReference type="GO" id="GO:0005886">
    <property type="term" value="C:plasma membrane"/>
    <property type="evidence" value="ECO:0007669"/>
    <property type="project" value="TreeGrafter"/>
</dbReference>
<dbReference type="STRING" id="1603606.DSOUD_2316"/>
<dbReference type="KEGG" id="des:DSOUD_2316"/>
<dbReference type="GO" id="GO:0051539">
    <property type="term" value="F:4 iron, 4 sulfur cluster binding"/>
    <property type="evidence" value="ECO:0007669"/>
    <property type="project" value="UniProtKB-KW"/>
</dbReference>
<dbReference type="Pfam" id="PF12801">
    <property type="entry name" value="Fer4_5"/>
    <property type="match status" value="1"/>
</dbReference>
<keyword evidence="10" id="KW-1185">Reference proteome</keyword>
<dbReference type="RefSeq" id="WP_053551113.1">
    <property type="nucleotide sequence ID" value="NZ_CP010802.1"/>
</dbReference>
<evidence type="ECO:0000256" key="6">
    <source>
        <dbReference type="ARBA" id="ARBA00023014"/>
    </source>
</evidence>
<dbReference type="PROSITE" id="PS00198">
    <property type="entry name" value="4FE4S_FER_1"/>
    <property type="match status" value="1"/>
</dbReference>
<keyword evidence="5" id="KW-0408">Iron</keyword>
<keyword evidence="7" id="KW-0472">Membrane</keyword>
<dbReference type="Pfam" id="PF13746">
    <property type="entry name" value="Fer4_18"/>
    <property type="match status" value="1"/>
</dbReference>
<evidence type="ECO:0000313" key="10">
    <source>
        <dbReference type="Proteomes" id="UP000057158"/>
    </source>
</evidence>
<dbReference type="GO" id="GO:0046872">
    <property type="term" value="F:metal ion binding"/>
    <property type="evidence" value="ECO:0007669"/>
    <property type="project" value="UniProtKB-KW"/>
</dbReference>
<gene>
    <name evidence="9" type="ORF">DSOUD_2316</name>
</gene>
<dbReference type="Proteomes" id="UP000057158">
    <property type="component" value="Chromosome"/>
</dbReference>
<keyword evidence="7" id="KW-0812">Transmembrane</keyword>
<protein>
    <submittedName>
        <fullName evidence="9">Polyferredoxin</fullName>
    </submittedName>
</protein>
<evidence type="ECO:0000256" key="7">
    <source>
        <dbReference type="SAM" id="Phobius"/>
    </source>
</evidence>
<accession>A0A0M3QFZ2</accession>
<keyword evidence="1" id="KW-0813">Transport</keyword>
<dbReference type="PROSITE" id="PS51379">
    <property type="entry name" value="4FE4S_FER_2"/>
    <property type="match status" value="1"/>
</dbReference>
<dbReference type="Gene3D" id="3.30.70.20">
    <property type="match status" value="1"/>
</dbReference>
<dbReference type="InterPro" id="IPR017896">
    <property type="entry name" value="4Fe4S_Fe-S-bd"/>
</dbReference>
<keyword evidence="6" id="KW-0411">Iron-sulfur</keyword>
<dbReference type="InterPro" id="IPR017900">
    <property type="entry name" value="4Fe4S_Fe_S_CS"/>
</dbReference>